<evidence type="ECO:0000313" key="2">
    <source>
        <dbReference type="Proteomes" id="UP001419268"/>
    </source>
</evidence>
<evidence type="ECO:0000313" key="1">
    <source>
        <dbReference type="EMBL" id="KAK9083929.1"/>
    </source>
</evidence>
<gene>
    <name evidence="1" type="ORF">Scep_030400</name>
</gene>
<name>A0AAP0DZJ1_9MAGN</name>
<dbReference type="Proteomes" id="UP001419268">
    <property type="component" value="Unassembled WGS sequence"/>
</dbReference>
<reference evidence="1 2" key="1">
    <citation type="submission" date="2024-01" db="EMBL/GenBank/DDBJ databases">
        <title>Genome assemblies of Stephania.</title>
        <authorList>
            <person name="Yang L."/>
        </authorList>
    </citation>
    <scope>NUCLEOTIDE SEQUENCE [LARGE SCALE GENOMIC DNA]</scope>
    <source>
        <strain evidence="1">JXDWG</strain>
        <tissue evidence="1">Leaf</tissue>
    </source>
</reference>
<dbReference type="AlphaFoldDB" id="A0AAP0DZJ1"/>
<organism evidence="1 2">
    <name type="scientific">Stephania cephalantha</name>
    <dbReference type="NCBI Taxonomy" id="152367"/>
    <lineage>
        <taxon>Eukaryota</taxon>
        <taxon>Viridiplantae</taxon>
        <taxon>Streptophyta</taxon>
        <taxon>Embryophyta</taxon>
        <taxon>Tracheophyta</taxon>
        <taxon>Spermatophyta</taxon>
        <taxon>Magnoliopsida</taxon>
        <taxon>Ranunculales</taxon>
        <taxon>Menispermaceae</taxon>
        <taxon>Menispermoideae</taxon>
        <taxon>Cissampelideae</taxon>
        <taxon>Stephania</taxon>
    </lineage>
</organism>
<protein>
    <submittedName>
        <fullName evidence="1">Uncharacterized protein</fullName>
    </submittedName>
</protein>
<dbReference type="EMBL" id="JBBNAG010000013">
    <property type="protein sequence ID" value="KAK9083929.1"/>
    <property type="molecule type" value="Genomic_DNA"/>
</dbReference>
<keyword evidence="2" id="KW-1185">Reference proteome</keyword>
<comment type="caution">
    <text evidence="1">The sequence shown here is derived from an EMBL/GenBank/DDBJ whole genome shotgun (WGS) entry which is preliminary data.</text>
</comment>
<accession>A0AAP0DZJ1</accession>
<proteinExistence type="predicted"/>
<sequence length="53" mass="6194">MRTNTRSSMGSKQDNWERWRNHLLAPEVRGDKASSSFWLHRTTYLGSSKCLIP</sequence>